<proteinExistence type="predicted"/>
<organism evidence="4 5">
    <name type="scientific">Blepharisma stoltei</name>
    <dbReference type="NCBI Taxonomy" id="1481888"/>
    <lineage>
        <taxon>Eukaryota</taxon>
        <taxon>Sar</taxon>
        <taxon>Alveolata</taxon>
        <taxon>Ciliophora</taxon>
        <taxon>Postciliodesmatophora</taxon>
        <taxon>Heterotrichea</taxon>
        <taxon>Heterotrichida</taxon>
        <taxon>Blepharismidae</taxon>
        <taxon>Blepharisma</taxon>
    </lineage>
</organism>
<evidence type="ECO:0000256" key="1">
    <source>
        <dbReference type="ARBA" id="ARBA00022614"/>
    </source>
</evidence>
<reference evidence="4" key="1">
    <citation type="submission" date="2021-09" db="EMBL/GenBank/DDBJ databases">
        <authorList>
            <consortium name="AG Swart"/>
            <person name="Singh M."/>
            <person name="Singh A."/>
            <person name="Seah K."/>
            <person name="Emmerich C."/>
        </authorList>
    </citation>
    <scope>NUCLEOTIDE SEQUENCE</scope>
    <source>
        <strain evidence="4">ATCC30299</strain>
    </source>
</reference>
<dbReference type="Proteomes" id="UP001162131">
    <property type="component" value="Unassembled WGS sequence"/>
</dbReference>
<dbReference type="InterPro" id="IPR000626">
    <property type="entry name" value="Ubiquitin-like_dom"/>
</dbReference>
<dbReference type="EMBL" id="CAJZBQ010000043">
    <property type="protein sequence ID" value="CAG9327182.1"/>
    <property type="molecule type" value="Genomic_DNA"/>
</dbReference>
<evidence type="ECO:0000313" key="4">
    <source>
        <dbReference type="EMBL" id="CAG9327182.1"/>
    </source>
</evidence>
<dbReference type="PANTHER" id="PTHR18849:SF0">
    <property type="entry name" value="CILIA- AND FLAGELLA-ASSOCIATED PROTEIN 410-RELATED"/>
    <property type="match status" value="1"/>
</dbReference>
<dbReference type="PROSITE" id="PS50053">
    <property type="entry name" value="UBIQUITIN_2"/>
    <property type="match status" value="1"/>
</dbReference>
<dbReference type="InterPro" id="IPR032675">
    <property type="entry name" value="LRR_dom_sf"/>
</dbReference>
<keyword evidence="5" id="KW-1185">Reference proteome</keyword>
<dbReference type="InterPro" id="IPR001611">
    <property type="entry name" value="Leu-rich_rpt"/>
</dbReference>
<comment type="caution">
    <text evidence="4">The sequence shown here is derived from an EMBL/GenBank/DDBJ whole genome shotgun (WGS) entry which is preliminary data.</text>
</comment>
<dbReference type="SUPFAM" id="SSF52047">
    <property type="entry name" value="RNI-like"/>
    <property type="match status" value="1"/>
</dbReference>
<evidence type="ECO:0000313" key="5">
    <source>
        <dbReference type="Proteomes" id="UP001162131"/>
    </source>
</evidence>
<gene>
    <name evidence="4" type="ORF">BSTOLATCC_MIC43223</name>
</gene>
<dbReference type="Gene3D" id="3.80.10.10">
    <property type="entry name" value="Ribonuclease Inhibitor"/>
    <property type="match status" value="2"/>
</dbReference>
<dbReference type="SUPFAM" id="SSF54236">
    <property type="entry name" value="Ubiquitin-like"/>
    <property type="match status" value="1"/>
</dbReference>
<protein>
    <recommendedName>
        <fullName evidence="3">Ubiquitin-like domain-containing protein</fullName>
    </recommendedName>
</protein>
<dbReference type="AlphaFoldDB" id="A0AAU9JS24"/>
<keyword evidence="2" id="KW-0677">Repeat</keyword>
<sequence length="429" mass="49778">MSFVALVRDRYVNSYNKPNISGVQIKVNRIPTLEELTVVSLKNSNLSSSGPEGEISMTCPNIKELDISETCITNWQELINICKQLNALEFIDIGRLRLDPQSFADSDSVFEKLKWLVMNRVNLGYQEMRIMSKTFPNIETLVLRASRIDFIEVFRDCFQNVTRLNLGKCDIREFSQIEALSVMENLQELKLYNNPIAEIINVSHLDGFKKLKRLNLSFTQIRDLQSIYNLNSFPVLTELRINDSTFSERFKEHARKILINYLQNIEEINGSKVSVKERTTAERQFLRDFSDPADISRHVMQPTKETLFEWLIPEEIPTNIQVFDKVHSKHGNVLKFAEVNLAPPTEALVHIRLEEGESQDHVVSLSWKVRDLKTLCERIYGIPKSEQKLFYGDHEVMEHLGFDLLRFDNQNLSALNLKDNDVILVRRKD</sequence>
<dbReference type="Gene3D" id="3.10.20.90">
    <property type="entry name" value="Phosphatidylinositol 3-kinase Catalytic Subunit, Chain A, domain 1"/>
    <property type="match status" value="1"/>
</dbReference>
<accession>A0AAU9JS24</accession>
<keyword evidence="1" id="KW-0433">Leucine-rich repeat</keyword>
<evidence type="ECO:0000256" key="2">
    <source>
        <dbReference type="ARBA" id="ARBA00022737"/>
    </source>
</evidence>
<dbReference type="PROSITE" id="PS51450">
    <property type="entry name" value="LRR"/>
    <property type="match status" value="2"/>
</dbReference>
<feature type="domain" description="Ubiquitin-like" evidence="3">
    <location>
        <begin position="347"/>
        <end position="429"/>
    </location>
</feature>
<evidence type="ECO:0000259" key="3">
    <source>
        <dbReference type="PROSITE" id="PS50053"/>
    </source>
</evidence>
<dbReference type="PANTHER" id="PTHR18849">
    <property type="entry name" value="LEUCINE RICH REPEAT PROTEIN"/>
    <property type="match status" value="1"/>
</dbReference>
<name>A0AAU9JS24_9CILI</name>
<dbReference type="InterPro" id="IPR029071">
    <property type="entry name" value="Ubiquitin-like_domsf"/>
</dbReference>